<evidence type="ECO:0000259" key="4">
    <source>
        <dbReference type="PROSITE" id="PS50212"/>
    </source>
</evidence>
<dbReference type="Gene3D" id="1.10.555.10">
    <property type="entry name" value="Rho GTPase activation protein"/>
    <property type="match status" value="1"/>
</dbReference>
<dbReference type="GO" id="GO:0032956">
    <property type="term" value="P:regulation of actin cytoskeleton organization"/>
    <property type="evidence" value="ECO:0007669"/>
    <property type="project" value="TreeGrafter"/>
</dbReference>
<dbReference type="RefSeq" id="XP_001729832.1">
    <property type="nucleotide sequence ID" value="XM_001729780.1"/>
</dbReference>
<dbReference type="GO" id="GO:0007264">
    <property type="term" value="P:small GTPase-mediated signal transduction"/>
    <property type="evidence" value="ECO:0007669"/>
    <property type="project" value="InterPro"/>
</dbReference>
<dbReference type="GO" id="GO:0005085">
    <property type="term" value="F:guanyl-nucleotide exchange factor activity"/>
    <property type="evidence" value="ECO:0007669"/>
    <property type="project" value="UniProtKB-KW"/>
</dbReference>
<feature type="domain" description="N-terminal Ras-GEF" evidence="4">
    <location>
        <begin position="818"/>
        <end position="997"/>
    </location>
</feature>
<dbReference type="InterPro" id="IPR036964">
    <property type="entry name" value="RASGEF_cat_dom_sf"/>
</dbReference>
<proteinExistence type="predicted"/>
<dbReference type="InterPro" id="IPR000651">
    <property type="entry name" value="Ras-like_Gua-exchang_fac_N"/>
</dbReference>
<evidence type="ECO:0008006" key="8">
    <source>
        <dbReference type="Google" id="ProtNLM"/>
    </source>
</evidence>
<dbReference type="CDD" id="cd00159">
    <property type="entry name" value="RhoGAP"/>
    <property type="match status" value="1"/>
</dbReference>
<dbReference type="STRING" id="425265.A8Q5U7"/>
<feature type="domain" description="Rho-GAP" evidence="5">
    <location>
        <begin position="1505"/>
        <end position="1697"/>
    </location>
</feature>
<evidence type="ECO:0000256" key="2">
    <source>
        <dbReference type="PROSITE-ProRule" id="PRU00135"/>
    </source>
</evidence>
<dbReference type="InterPro" id="IPR047165">
    <property type="entry name" value="RHG17/44/SH3BP1-like"/>
</dbReference>
<dbReference type="KEGG" id="mgl:MGL_2818"/>
<dbReference type="EMBL" id="AAYY01000010">
    <property type="protein sequence ID" value="EDP42618.1"/>
    <property type="molecule type" value="Genomic_DNA"/>
</dbReference>
<dbReference type="CDD" id="cd06224">
    <property type="entry name" value="REM"/>
    <property type="match status" value="1"/>
</dbReference>
<dbReference type="PROSITE" id="PS50238">
    <property type="entry name" value="RHOGAP"/>
    <property type="match status" value="1"/>
</dbReference>
<dbReference type="PANTHER" id="PTHR14130">
    <property type="entry name" value="3BP-1 RELATED RHOGAP"/>
    <property type="match status" value="1"/>
</dbReference>
<keyword evidence="1" id="KW-0343">GTPase activation</keyword>
<dbReference type="Pfam" id="PF00620">
    <property type="entry name" value="RhoGAP"/>
    <property type="match status" value="1"/>
</dbReference>
<evidence type="ECO:0000259" key="5">
    <source>
        <dbReference type="PROSITE" id="PS50238"/>
    </source>
</evidence>
<name>A8Q5U7_MALGO</name>
<dbReference type="InParanoid" id="A8Q5U7"/>
<dbReference type="OrthoDB" id="79452at2759"/>
<evidence type="ECO:0000256" key="1">
    <source>
        <dbReference type="ARBA" id="ARBA00022468"/>
    </source>
</evidence>
<protein>
    <recommendedName>
        <fullName evidence="8">Rho-GAP domain-containing protein</fullName>
    </recommendedName>
</protein>
<dbReference type="SMART" id="SM00324">
    <property type="entry name" value="RhoGAP"/>
    <property type="match status" value="1"/>
</dbReference>
<evidence type="ECO:0000313" key="6">
    <source>
        <dbReference type="EMBL" id="EDP42618.1"/>
    </source>
</evidence>
<accession>A8Q5U7</accession>
<sequence length="1702" mass="189476">MTPLRLASGSPSTTDLAKRRSTESSSKILQRDTTKQSVYSALQILHMHDGPDIAASHSPLPTVLTGGALQRTTSRGLGSISTSSSSNKSVSHFSGSIISRWRRGKMRFTNTASHGNEVEQDEVVMVGFVKRSAGLFSMAWLTDAMSNQSSKDPGHGWRPFKAMLVHETLMFFKVPATMVPEVRRTFQIRSTQWPTSITASDEVSVLSPDSDKEETESHATTLPDSSTVTTVEESDNETTWKSFQTHPELLLVPDSGCPGSWAARIDRGTPAALAHELVFGTQQPAYGPERCETDTKTFLHLVFYSLGTTHVPWHMFLLALREYLGMCTRANAGIQRVALFVDLLLWKRPLLHAGHEHRFFHELDALITQLAQIETSSYAPMRQQLCEWQMQVQQHDPCMPTDWLNSTRLASNPGRIDLAPLSQCWNAAVLVRQDPSEVARQIQSFHVDRLMAFLRVPVTAYRLSSSVTETILRSFRFDATRPHWITHVILRQLLVDEAPERQGEAVELDRALVLQHWISIAASLLHNGDLAGWVAVCAALCSRAVASLDMLWRGLPTTKRDLVTLHWSPKLTQFGWIEGVHAPVEPILAIDGAGHVAMTPGGVPYFGNAGILDASSSNEAAPARVQVPVASQEPEFNRVRSLALRIGSLFERGMPMPMGPAPIPEYQALFQRLSTYEFVLQTGLTDYVGSAVIADGCVMEHTYVDKPTDWLTTSVPDADTLFTFPTPFAALMPTRLIADSIMVRNDVFIGDKTDMAYASLPRCAARAVTHKEEILMNDELVLYPMHPQLWGSKSLSKPSIGPASPNDVPPTELPKRRFSVEVRAASSRRLLDILVLGTAHLIVRAPIEPRSNPVRYQVLGVDLDFKAFLDACLLSYRGWISPAGLLEALMHRWHAAESACREMALHARMHVPNQFPSWTRPPNAQYAREPMDAQRVIQIRLHVLEVLQRWLELYPREWIADLVLFDTLYKFLHEILAECTNIASDSPVLVEAIHQLFSIFPTLTTSAISAMGLDCFSTTASTPMPTVARAFDWSLSATDLVVYLESMMALPYSLLQAHDLALTMVVFEQMHTARDAWLEAVTEEPNASLSIFCLLRLLPSPVLPYTRASKDASLFDVLPPSVRELCRIHEVIRDWTETQVTEPRIGLDRRMERVHRLIDAVLLSRASMAHRIRRSSASAPEIRSPLPLTFLESAVLEGLTSARSQAHRAAWEHLATSRGVRVWADLLAHAPDTLPPGLPPCTPDIGWTMTVLANWAARAKARQTQASHLLEFSRYMSAMDLITDSIHLQRQCLTTDLSLDVARARLVWLRDFVSKATWSWTVVMEDAALEASFQGFPFPAPVQLFAGLELAREQKRLSIKGLSVLPPQHKAAEAALLDSVELPTPVAPVAPKMPEIPPIPNIPHHPDDSLLRAVPTMRVSYAFRCTGASLSVWPYHQHPFVLQLCAPGGQKCTLKLPNYDEFCRWIASLQALSNVRMAEAFDAGTYAAQVAEYLGRASAGRVFGVPLRELALRTGNLPLPPVIERVLEEIESRGLNEQGIYRISGTRNAMESLQRMLDTQPIHQISLAHIDIHVLTSAVKLWLRELPEPVVPFAYYDALIETERIIQHDVRVKAMRDIVRLFPRCHYLALQRVTYHLTLVAKCSKMNLMAAHNIGLVFGSTLLNPPSGTGSVARGLENLGRAAHVVKIAVLMHRQIFGLRTA</sequence>
<feature type="compositionally biased region" description="Polar residues" evidence="3">
    <location>
        <begin position="218"/>
        <end position="231"/>
    </location>
</feature>
<dbReference type="PROSITE" id="PS50212">
    <property type="entry name" value="RASGEF_NTER"/>
    <property type="match status" value="1"/>
</dbReference>
<dbReference type="InterPro" id="IPR000198">
    <property type="entry name" value="RhoGAP_dom"/>
</dbReference>
<dbReference type="InterPro" id="IPR008936">
    <property type="entry name" value="Rho_GTPase_activation_prot"/>
</dbReference>
<dbReference type="SUPFAM" id="SSF48366">
    <property type="entry name" value="Ras GEF"/>
    <property type="match status" value="2"/>
</dbReference>
<organism evidence="6 7">
    <name type="scientific">Malassezia globosa (strain ATCC MYA-4612 / CBS 7966)</name>
    <name type="common">Dandruff-associated fungus</name>
    <dbReference type="NCBI Taxonomy" id="425265"/>
    <lineage>
        <taxon>Eukaryota</taxon>
        <taxon>Fungi</taxon>
        <taxon>Dikarya</taxon>
        <taxon>Basidiomycota</taxon>
        <taxon>Ustilaginomycotina</taxon>
        <taxon>Malasseziomycetes</taxon>
        <taxon>Malasseziales</taxon>
        <taxon>Malasseziaceae</taxon>
        <taxon>Malassezia</taxon>
    </lineage>
</organism>
<comment type="caution">
    <text evidence="6">The sequence shown here is derived from an EMBL/GenBank/DDBJ whole genome shotgun (WGS) entry which is preliminary data.</text>
</comment>
<evidence type="ECO:0000313" key="7">
    <source>
        <dbReference type="Proteomes" id="UP000008837"/>
    </source>
</evidence>
<keyword evidence="2" id="KW-0344">Guanine-nucleotide releasing factor</keyword>
<dbReference type="VEuPathDB" id="FungiDB:MGL_2818"/>
<dbReference type="InterPro" id="IPR001895">
    <property type="entry name" value="RASGEF_cat_dom"/>
</dbReference>
<dbReference type="GeneID" id="5854139"/>
<feature type="region of interest" description="Disordered" evidence="3">
    <location>
        <begin position="199"/>
        <end position="231"/>
    </location>
</feature>
<dbReference type="Proteomes" id="UP000008837">
    <property type="component" value="Unassembled WGS sequence"/>
</dbReference>
<dbReference type="GO" id="GO:0005096">
    <property type="term" value="F:GTPase activator activity"/>
    <property type="evidence" value="ECO:0007669"/>
    <property type="project" value="UniProtKB-KW"/>
</dbReference>
<dbReference type="Pfam" id="PF00617">
    <property type="entry name" value="RasGEF"/>
    <property type="match status" value="1"/>
</dbReference>
<dbReference type="PANTHER" id="PTHR14130:SF14">
    <property type="entry name" value="RHO GTPASE-ACTIVATING PROTEIN 92B"/>
    <property type="match status" value="1"/>
</dbReference>
<dbReference type="Gene3D" id="1.10.840.10">
    <property type="entry name" value="Ras guanine-nucleotide exchange factors catalytic domain"/>
    <property type="match status" value="1"/>
</dbReference>
<dbReference type="GO" id="GO:0035020">
    <property type="term" value="P:regulation of Rac protein signal transduction"/>
    <property type="evidence" value="ECO:0007669"/>
    <property type="project" value="TreeGrafter"/>
</dbReference>
<dbReference type="SUPFAM" id="SSF48350">
    <property type="entry name" value="GTPase activation domain, GAP"/>
    <property type="match status" value="1"/>
</dbReference>
<reference evidence="6 7" key="1">
    <citation type="journal article" date="2007" name="Proc. Natl. Acad. Sci. U.S.A.">
        <title>Dandruff-associated Malassezia genomes reveal convergent and divergent virulence traits shared with plant and human fungal pathogens.</title>
        <authorList>
            <person name="Xu J."/>
            <person name="Saunders C.W."/>
            <person name="Hu P."/>
            <person name="Grant R.A."/>
            <person name="Boekhout T."/>
            <person name="Kuramae E.E."/>
            <person name="Kronstad J.W."/>
            <person name="Deangelis Y.M."/>
            <person name="Reeder N.L."/>
            <person name="Johnstone K.R."/>
            <person name="Leland M."/>
            <person name="Fieno A.M."/>
            <person name="Begley W.M."/>
            <person name="Sun Y."/>
            <person name="Lacey M.P."/>
            <person name="Chaudhary T."/>
            <person name="Keough T."/>
            <person name="Chu L."/>
            <person name="Sears R."/>
            <person name="Yuan B."/>
            <person name="Dawson T.L.Jr."/>
        </authorList>
    </citation>
    <scope>NUCLEOTIDE SEQUENCE [LARGE SCALE GENOMIC DNA]</scope>
    <source>
        <strain evidence="7">ATCC MYA-4612 / CBS 7966</strain>
    </source>
</reference>
<feature type="region of interest" description="Disordered" evidence="3">
    <location>
        <begin position="1"/>
        <end position="32"/>
    </location>
</feature>
<keyword evidence="7" id="KW-1185">Reference proteome</keyword>
<gene>
    <name evidence="6" type="ORF">MGL_2818</name>
</gene>
<dbReference type="InterPro" id="IPR023578">
    <property type="entry name" value="Ras_GEF_dom_sf"/>
</dbReference>
<dbReference type="OMA" id="ELYPREW"/>
<dbReference type="Pfam" id="PF00618">
    <property type="entry name" value="RasGEF_N"/>
    <property type="match status" value="1"/>
</dbReference>
<dbReference type="Gene3D" id="1.20.870.10">
    <property type="entry name" value="Son of sevenless (SoS) protein Chain: S domain 1"/>
    <property type="match status" value="1"/>
</dbReference>
<evidence type="ECO:0000256" key="3">
    <source>
        <dbReference type="SAM" id="MobiDB-lite"/>
    </source>
</evidence>